<accession>A0A250X327</accession>
<dbReference type="InterPro" id="IPR007197">
    <property type="entry name" value="rSAM"/>
</dbReference>
<gene>
    <name evidence="14" type="ORF">CEUSTIGMA_g4615.t1</name>
</gene>
<comment type="caution">
    <text evidence="14">The sequence shown here is derived from an EMBL/GenBank/DDBJ whole genome shotgun (WGS) entry which is preliminary data.</text>
</comment>
<evidence type="ECO:0000256" key="2">
    <source>
        <dbReference type="ARBA" id="ARBA00004496"/>
    </source>
</evidence>
<evidence type="ECO:0000256" key="11">
    <source>
        <dbReference type="ARBA" id="ARBA00023004"/>
    </source>
</evidence>
<dbReference type="SUPFAM" id="SSF102114">
    <property type="entry name" value="Radical SAM enzymes"/>
    <property type="match status" value="1"/>
</dbReference>
<dbReference type="AlphaFoldDB" id="A0A250X327"/>
<keyword evidence="10" id="KW-0479">Metal-binding</keyword>
<name>A0A250X327_9CHLO</name>
<keyword evidence="6" id="KW-0489">Methyltransferase</keyword>
<dbReference type="SFLD" id="SFLDG01062">
    <property type="entry name" value="methyltransferase_(Class_A)"/>
    <property type="match status" value="1"/>
</dbReference>
<dbReference type="SFLD" id="SFLDF00275">
    <property type="entry name" value="adenosine_C2_methyltransferase"/>
    <property type="match status" value="1"/>
</dbReference>
<dbReference type="SFLD" id="SFLDS00029">
    <property type="entry name" value="Radical_SAM"/>
    <property type="match status" value="1"/>
</dbReference>
<evidence type="ECO:0000256" key="7">
    <source>
        <dbReference type="ARBA" id="ARBA00022679"/>
    </source>
</evidence>
<dbReference type="InterPro" id="IPR013785">
    <property type="entry name" value="Aldolase_TIM"/>
</dbReference>
<dbReference type="Pfam" id="PF04055">
    <property type="entry name" value="Radical_SAM"/>
    <property type="match status" value="1"/>
</dbReference>
<keyword evidence="4" id="KW-0963">Cytoplasm</keyword>
<evidence type="ECO:0000256" key="8">
    <source>
        <dbReference type="ARBA" id="ARBA00022691"/>
    </source>
</evidence>
<dbReference type="GO" id="GO:0051539">
    <property type="term" value="F:4 iron, 4 sulfur cluster binding"/>
    <property type="evidence" value="ECO:0007669"/>
    <property type="project" value="UniProtKB-KW"/>
</dbReference>
<dbReference type="InterPro" id="IPR027492">
    <property type="entry name" value="RNA_MTrfase_RlmN"/>
</dbReference>
<dbReference type="STRING" id="1157962.A0A250X327"/>
<evidence type="ECO:0000256" key="4">
    <source>
        <dbReference type="ARBA" id="ARBA00022490"/>
    </source>
</evidence>
<dbReference type="InterPro" id="IPR048641">
    <property type="entry name" value="RlmN_N"/>
</dbReference>
<keyword evidence="3" id="KW-0004">4Fe-4S</keyword>
<evidence type="ECO:0000259" key="13">
    <source>
        <dbReference type="PROSITE" id="PS51918"/>
    </source>
</evidence>
<organism evidence="14 15">
    <name type="scientific">Chlamydomonas eustigma</name>
    <dbReference type="NCBI Taxonomy" id="1157962"/>
    <lineage>
        <taxon>Eukaryota</taxon>
        <taxon>Viridiplantae</taxon>
        <taxon>Chlorophyta</taxon>
        <taxon>core chlorophytes</taxon>
        <taxon>Chlorophyceae</taxon>
        <taxon>CS clade</taxon>
        <taxon>Chlamydomonadales</taxon>
        <taxon>Chlamydomonadaceae</taxon>
        <taxon>Chlamydomonas</taxon>
    </lineage>
</organism>
<dbReference type="CDD" id="cd01335">
    <property type="entry name" value="Radical_SAM"/>
    <property type="match status" value="1"/>
</dbReference>
<evidence type="ECO:0000256" key="10">
    <source>
        <dbReference type="ARBA" id="ARBA00022723"/>
    </source>
</evidence>
<dbReference type="Pfam" id="PF21016">
    <property type="entry name" value="RlmN_N"/>
    <property type="match status" value="1"/>
</dbReference>
<sequence length="500" mass="55157">MLCNQFNLSRPRNVDVSNAASTSYSAPKLGRTGRHGRQLIWMDLSLRLKCHRQILALCATLKADTAPSISATQQNATAISATFQEPRGSIRDNTGRLMLRNLTLQELQEWLISVGERPNRAEQLFRWLYGKNAWIRDISEAKDNGFAFSKVFKEKVITSASLSGGLTLQSVRTAQDGTKKLVFALNQGEGSAMGTVETVLIPMPNKNGINSRYTACLSTQVGCAMNCQFCYTGRMGLLGNLTTAQIVEQVVEARRMLSQEASDSAGASEIPIGNIVFMGMGEPLHNYNALLAAIDILAEGLCLSRSKIIVSSVGLVPEIRSFLDTKKAKLAVSLHATTDEVRDWIVPVNRRYPIKELISLLQGYFPMSNAKQSNTSDKFVVIEYVLLRHINDTAEDAVRLSDLLKDVYCMVNLIVFNPHEGTQFKGSEEESVKTFRSILVKAGKVCTVRVSKGDDTMSACGQLGDLGSSPRLAPLLQPPEKFRKYLNSAIDPEKEVELWK</sequence>
<dbReference type="Gene3D" id="1.10.150.530">
    <property type="match status" value="1"/>
</dbReference>
<dbReference type="Gene3D" id="3.20.20.70">
    <property type="entry name" value="Aldolase class I"/>
    <property type="match status" value="1"/>
</dbReference>
<dbReference type="GO" id="GO:0030488">
    <property type="term" value="P:tRNA methylation"/>
    <property type="evidence" value="ECO:0007669"/>
    <property type="project" value="InterPro"/>
</dbReference>
<keyword evidence="11" id="KW-0408">Iron</keyword>
<evidence type="ECO:0000313" key="15">
    <source>
        <dbReference type="Proteomes" id="UP000232323"/>
    </source>
</evidence>
<keyword evidence="7" id="KW-0808">Transferase</keyword>
<dbReference type="NCBIfam" id="TIGR00048">
    <property type="entry name" value="rRNA_mod_RlmN"/>
    <property type="match status" value="1"/>
</dbReference>
<dbReference type="GO" id="GO:0005737">
    <property type="term" value="C:cytoplasm"/>
    <property type="evidence" value="ECO:0007669"/>
    <property type="project" value="UniProtKB-SubCell"/>
</dbReference>
<evidence type="ECO:0000256" key="12">
    <source>
        <dbReference type="ARBA" id="ARBA00023014"/>
    </source>
</evidence>
<dbReference type="InterPro" id="IPR040072">
    <property type="entry name" value="Methyltransferase_A"/>
</dbReference>
<dbReference type="PANTHER" id="PTHR30544">
    <property type="entry name" value="23S RRNA METHYLTRANSFERASE"/>
    <property type="match status" value="1"/>
</dbReference>
<dbReference type="PANTHER" id="PTHR30544:SF9">
    <property type="entry name" value="RADICAL SAM SUPERFAMILY PROTEIN"/>
    <property type="match status" value="1"/>
</dbReference>
<evidence type="ECO:0000256" key="1">
    <source>
        <dbReference type="ARBA" id="ARBA00001966"/>
    </source>
</evidence>
<keyword evidence="5" id="KW-0698">rRNA processing</keyword>
<comment type="cofactor">
    <cofactor evidence="1">
        <name>[4Fe-4S] cluster</name>
        <dbReference type="ChEBI" id="CHEBI:49883"/>
    </cofactor>
</comment>
<dbReference type="PROSITE" id="PS51918">
    <property type="entry name" value="RADICAL_SAM"/>
    <property type="match status" value="1"/>
</dbReference>
<dbReference type="InterPro" id="IPR004383">
    <property type="entry name" value="rRNA_lsu_MTrfase_RlmN/Cfr"/>
</dbReference>
<proteinExistence type="predicted"/>
<evidence type="ECO:0000256" key="5">
    <source>
        <dbReference type="ARBA" id="ARBA00022552"/>
    </source>
</evidence>
<evidence type="ECO:0000256" key="9">
    <source>
        <dbReference type="ARBA" id="ARBA00022694"/>
    </source>
</evidence>
<feature type="domain" description="Radical SAM core" evidence="13">
    <location>
        <begin position="209"/>
        <end position="455"/>
    </location>
</feature>
<dbReference type="InterPro" id="IPR058240">
    <property type="entry name" value="rSAM_sf"/>
</dbReference>
<reference evidence="14 15" key="1">
    <citation type="submission" date="2017-08" db="EMBL/GenBank/DDBJ databases">
        <title>Acidophilic green algal genome provides insights into adaptation to an acidic environment.</title>
        <authorList>
            <person name="Hirooka S."/>
            <person name="Hirose Y."/>
            <person name="Kanesaki Y."/>
            <person name="Higuchi S."/>
            <person name="Fujiwara T."/>
            <person name="Onuma R."/>
            <person name="Era A."/>
            <person name="Ohbayashi R."/>
            <person name="Uzuka A."/>
            <person name="Nozaki H."/>
            <person name="Yoshikawa H."/>
            <person name="Miyagishima S.Y."/>
        </authorList>
    </citation>
    <scope>NUCLEOTIDE SEQUENCE [LARGE SCALE GENOMIC DNA]</scope>
    <source>
        <strain evidence="14 15">NIES-2499</strain>
    </source>
</reference>
<evidence type="ECO:0000256" key="3">
    <source>
        <dbReference type="ARBA" id="ARBA00022485"/>
    </source>
</evidence>
<evidence type="ECO:0000256" key="6">
    <source>
        <dbReference type="ARBA" id="ARBA00022603"/>
    </source>
</evidence>
<keyword evidence="8" id="KW-0949">S-adenosyl-L-methionine</keyword>
<keyword evidence="12" id="KW-0411">Iron-sulfur</keyword>
<dbReference type="GO" id="GO:0046872">
    <property type="term" value="F:metal ion binding"/>
    <property type="evidence" value="ECO:0007669"/>
    <property type="project" value="UniProtKB-KW"/>
</dbReference>
<comment type="subcellular location">
    <subcellularLocation>
        <location evidence="2">Cytoplasm</location>
    </subcellularLocation>
</comment>
<dbReference type="GO" id="GO:0008173">
    <property type="term" value="F:RNA methyltransferase activity"/>
    <property type="evidence" value="ECO:0007669"/>
    <property type="project" value="InterPro"/>
</dbReference>
<keyword evidence="15" id="KW-1185">Reference proteome</keyword>
<keyword evidence="9" id="KW-0819">tRNA processing</keyword>
<protein>
    <recommendedName>
        <fullName evidence="13">Radical SAM core domain-containing protein</fullName>
    </recommendedName>
</protein>
<dbReference type="OrthoDB" id="538249at2759"/>
<evidence type="ECO:0000313" key="14">
    <source>
        <dbReference type="EMBL" id="GAX77170.1"/>
    </source>
</evidence>
<dbReference type="EMBL" id="BEGY01000022">
    <property type="protein sequence ID" value="GAX77170.1"/>
    <property type="molecule type" value="Genomic_DNA"/>
</dbReference>
<dbReference type="Proteomes" id="UP000232323">
    <property type="component" value="Unassembled WGS sequence"/>
</dbReference>
<dbReference type="GO" id="GO:0070475">
    <property type="term" value="P:rRNA base methylation"/>
    <property type="evidence" value="ECO:0007669"/>
    <property type="project" value="InterPro"/>
</dbReference>